<gene>
    <name evidence="1" type="ORF">ABZ921_09085</name>
</gene>
<dbReference type="SFLD" id="SFLDG01129">
    <property type="entry name" value="C1.5:_HAD__Beta-PGM__Phosphata"/>
    <property type="match status" value="1"/>
</dbReference>
<organism evidence="1 2">
    <name type="scientific">Streptomyces atriruber</name>
    <dbReference type="NCBI Taxonomy" id="545121"/>
    <lineage>
        <taxon>Bacteria</taxon>
        <taxon>Bacillati</taxon>
        <taxon>Actinomycetota</taxon>
        <taxon>Actinomycetes</taxon>
        <taxon>Kitasatosporales</taxon>
        <taxon>Streptomycetaceae</taxon>
        <taxon>Streptomyces</taxon>
    </lineage>
</organism>
<dbReference type="EMBL" id="JBEYXV010000004">
    <property type="protein sequence ID" value="MEU6820770.1"/>
    <property type="molecule type" value="Genomic_DNA"/>
</dbReference>
<dbReference type="InterPro" id="IPR023214">
    <property type="entry name" value="HAD_sf"/>
</dbReference>
<dbReference type="SFLD" id="SFLDS00003">
    <property type="entry name" value="Haloacid_Dehalogenase"/>
    <property type="match status" value="1"/>
</dbReference>
<dbReference type="InterPro" id="IPR006439">
    <property type="entry name" value="HAD-SF_hydro_IA"/>
</dbReference>
<dbReference type="NCBIfam" id="TIGR01509">
    <property type="entry name" value="HAD-SF-IA-v3"/>
    <property type="match status" value="1"/>
</dbReference>
<dbReference type="PANTHER" id="PTHR43611">
    <property type="entry name" value="ALPHA-D-GLUCOSE 1-PHOSPHATE PHOSPHATASE"/>
    <property type="match status" value="1"/>
</dbReference>
<comment type="caution">
    <text evidence="1">The sequence shown here is derived from an EMBL/GenBank/DDBJ whole genome shotgun (WGS) entry which is preliminary data.</text>
</comment>
<protein>
    <submittedName>
        <fullName evidence="1">HAD family phosphatase</fullName>
    </submittedName>
</protein>
<proteinExistence type="predicted"/>
<evidence type="ECO:0000313" key="1">
    <source>
        <dbReference type="EMBL" id="MEU6820770.1"/>
    </source>
</evidence>
<reference evidence="1 2" key="1">
    <citation type="submission" date="2024-06" db="EMBL/GenBank/DDBJ databases">
        <title>The Natural Products Discovery Center: Release of the First 8490 Sequenced Strains for Exploring Actinobacteria Biosynthetic Diversity.</title>
        <authorList>
            <person name="Kalkreuter E."/>
            <person name="Kautsar S.A."/>
            <person name="Yang D."/>
            <person name="Bader C.D."/>
            <person name="Teijaro C.N."/>
            <person name="Fluegel L."/>
            <person name="Davis C.M."/>
            <person name="Simpson J.R."/>
            <person name="Lauterbach L."/>
            <person name="Steele A.D."/>
            <person name="Gui C."/>
            <person name="Meng S."/>
            <person name="Li G."/>
            <person name="Viehrig K."/>
            <person name="Ye F."/>
            <person name="Su P."/>
            <person name="Kiefer A.F."/>
            <person name="Nichols A."/>
            <person name="Cepeda A.J."/>
            <person name="Yan W."/>
            <person name="Fan B."/>
            <person name="Jiang Y."/>
            <person name="Adhikari A."/>
            <person name="Zheng C.-J."/>
            <person name="Schuster L."/>
            <person name="Cowan T.M."/>
            <person name="Smanski M.J."/>
            <person name="Chevrette M.G."/>
            <person name="De Carvalho L.P.S."/>
            <person name="Shen B."/>
        </authorList>
    </citation>
    <scope>NUCLEOTIDE SEQUENCE [LARGE SCALE GENOMIC DNA]</scope>
    <source>
        <strain evidence="1 2">NPDC046838</strain>
    </source>
</reference>
<dbReference type="Pfam" id="PF00702">
    <property type="entry name" value="Hydrolase"/>
    <property type="match status" value="1"/>
</dbReference>
<dbReference type="PANTHER" id="PTHR43611:SF3">
    <property type="entry name" value="FLAVIN MONONUCLEOTIDE HYDROLASE 1, CHLOROPLATIC"/>
    <property type="match status" value="1"/>
</dbReference>
<keyword evidence="2" id="KW-1185">Reference proteome</keyword>
<evidence type="ECO:0000313" key="2">
    <source>
        <dbReference type="Proteomes" id="UP001551176"/>
    </source>
</evidence>
<sequence length="216" mass="23831">MTPTPLNDSHRDPAAPAHDVVLFDMFGVIARHQSADGKERLAALAGEPAPAFWDAYWGLRHSYDRGDVTGAAYWRQVADALGTDFDDARIARLVEADLASWSAVDATMVALLDELTAAGQPIALLSNIPEELAAHYEERHSWLKLFQVCAFSCRIGHAKPEPEAYRWCLDALGVEPGRVLFVDDREDNIRAAETVGVRGHLFTTPARLREVLRISA</sequence>
<dbReference type="Proteomes" id="UP001551176">
    <property type="component" value="Unassembled WGS sequence"/>
</dbReference>
<accession>A0ABV3BID1</accession>
<name>A0ABV3BID1_9ACTN</name>
<dbReference type="InterPro" id="IPR036412">
    <property type="entry name" value="HAD-like_sf"/>
</dbReference>
<dbReference type="RefSeq" id="WP_359346586.1">
    <property type="nucleotide sequence ID" value="NZ_JBEYXV010000004.1"/>
</dbReference>
<dbReference type="SUPFAM" id="SSF56784">
    <property type="entry name" value="HAD-like"/>
    <property type="match status" value="1"/>
</dbReference>
<dbReference type="Gene3D" id="3.40.50.1000">
    <property type="entry name" value="HAD superfamily/HAD-like"/>
    <property type="match status" value="1"/>
</dbReference>
<dbReference type="CDD" id="cd02603">
    <property type="entry name" value="HAD_sEH-N_like"/>
    <property type="match status" value="1"/>
</dbReference>